<keyword evidence="3 7" id="KW-0479">Metal-binding</keyword>
<dbReference type="InterPro" id="IPR036396">
    <property type="entry name" value="Cyt_P450_sf"/>
</dbReference>
<dbReference type="AlphaFoldDB" id="A0A9W6SWK9"/>
<dbReference type="Pfam" id="PF00067">
    <property type="entry name" value="p450"/>
    <property type="match status" value="1"/>
</dbReference>
<sequence length="410" mass="44789">MTQSQAPELPVDQIPAFPMERTCPFHPPAAYSEIQDGDAPVKVRLTRSGRIAWLITSHDQVRQVLAHPGVSSDRTAPNFPLAVNLDPEEIKNMPKPALIGLDPPEHSVQRRQVITEFTVRRTKDLRPRIQQIVDDAIDDLLAAGKGADLVEHVSLPVPSMVICELLGVPYADHDYFQERTRALLSRDSTIEQGRRALNELGDYFVELLTAKEKNTPDDMLGRLITAGRADGTYDRDELAALARLLLIAGHETTANMISLGTVALLENPEQLAKLKADSGLLPTTVEELLRVFAIADVATSRTALVDMEVGGVLIKAGDGIIASGLAASHDPGVFPEPHAIDVTRSARAHVAFGYGVHQCLGQNLARAELEIAYETLFRRVPGLTLAVPAENLPYKNDAFIYGIHEVPVTW</sequence>
<dbReference type="PROSITE" id="PS00086">
    <property type="entry name" value="CYTOCHROME_P450"/>
    <property type="match status" value="1"/>
</dbReference>
<evidence type="ECO:0000313" key="9">
    <source>
        <dbReference type="Proteomes" id="UP001165079"/>
    </source>
</evidence>
<keyword evidence="9" id="KW-1185">Reference proteome</keyword>
<organism evidence="8 9">
    <name type="scientific">Actinorhabdospora filicis</name>
    <dbReference type="NCBI Taxonomy" id="1785913"/>
    <lineage>
        <taxon>Bacteria</taxon>
        <taxon>Bacillati</taxon>
        <taxon>Actinomycetota</taxon>
        <taxon>Actinomycetes</taxon>
        <taxon>Micromonosporales</taxon>
        <taxon>Micromonosporaceae</taxon>
        <taxon>Actinorhabdospora</taxon>
    </lineage>
</organism>
<dbReference type="InterPro" id="IPR002397">
    <property type="entry name" value="Cyt_P450_B"/>
</dbReference>
<dbReference type="InterPro" id="IPR017972">
    <property type="entry name" value="Cyt_P450_CS"/>
</dbReference>
<comment type="similarity">
    <text evidence="1 7">Belongs to the cytochrome P450 family.</text>
</comment>
<dbReference type="PANTHER" id="PTHR46696:SF1">
    <property type="entry name" value="CYTOCHROME P450 YJIB-RELATED"/>
    <property type="match status" value="1"/>
</dbReference>
<dbReference type="GO" id="GO:0020037">
    <property type="term" value="F:heme binding"/>
    <property type="evidence" value="ECO:0007669"/>
    <property type="project" value="InterPro"/>
</dbReference>
<evidence type="ECO:0000256" key="1">
    <source>
        <dbReference type="ARBA" id="ARBA00010617"/>
    </source>
</evidence>
<comment type="caution">
    <text evidence="8">The sequence shown here is derived from an EMBL/GenBank/DDBJ whole genome shotgun (WGS) entry which is preliminary data.</text>
</comment>
<dbReference type="PANTHER" id="PTHR46696">
    <property type="entry name" value="P450, PUTATIVE (EUROFUNG)-RELATED"/>
    <property type="match status" value="1"/>
</dbReference>
<evidence type="ECO:0000256" key="2">
    <source>
        <dbReference type="ARBA" id="ARBA00022617"/>
    </source>
</evidence>
<gene>
    <name evidence="8" type="ORF">Afil01_68680</name>
</gene>
<evidence type="ECO:0000256" key="3">
    <source>
        <dbReference type="ARBA" id="ARBA00022723"/>
    </source>
</evidence>
<dbReference type="EMBL" id="BSTX01000009">
    <property type="protein sequence ID" value="GLZ82061.1"/>
    <property type="molecule type" value="Genomic_DNA"/>
</dbReference>
<name>A0A9W6SWK9_9ACTN</name>
<evidence type="ECO:0000313" key="8">
    <source>
        <dbReference type="EMBL" id="GLZ82061.1"/>
    </source>
</evidence>
<accession>A0A9W6SWK9</accession>
<dbReference type="GO" id="GO:0004497">
    <property type="term" value="F:monooxygenase activity"/>
    <property type="evidence" value="ECO:0007669"/>
    <property type="project" value="UniProtKB-KW"/>
</dbReference>
<keyword evidence="5 7" id="KW-0408">Iron</keyword>
<evidence type="ECO:0000256" key="5">
    <source>
        <dbReference type="ARBA" id="ARBA00023004"/>
    </source>
</evidence>
<dbReference type="GO" id="GO:0005506">
    <property type="term" value="F:iron ion binding"/>
    <property type="evidence" value="ECO:0007669"/>
    <property type="project" value="InterPro"/>
</dbReference>
<dbReference type="CDD" id="cd11030">
    <property type="entry name" value="CYP105-like"/>
    <property type="match status" value="1"/>
</dbReference>
<dbReference type="FunFam" id="1.10.630.10:FF:000018">
    <property type="entry name" value="Cytochrome P450 monooxygenase"/>
    <property type="match status" value="1"/>
</dbReference>
<protein>
    <submittedName>
        <fullName evidence="8">Cytochrome P450</fullName>
    </submittedName>
</protein>
<dbReference type="Gene3D" id="1.10.630.10">
    <property type="entry name" value="Cytochrome P450"/>
    <property type="match status" value="1"/>
</dbReference>
<dbReference type="GO" id="GO:0017000">
    <property type="term" value="P:antibiotic biosynthetic process"/>
    <property type="evidence" value="ECO:0007669"/>
    <property type="project" value="UniProtKB-ARBA"/>
</dbReference>
<evidence type="ECO:0000256" key="4">
    <source>
        <dbReference type="ARBA" id="ARBA00023002"/>
    </source>
</evidence>
<dbReference type="Proteomes" id="UP001165079">
    <property type="component" value="Unassembled WGS sequence"/>
</dbReference>
<reference evidence="8" key="1">
    <citation type="submission" date="2023-03" db="EMBL/GenBank/DDBJ databases">
        <title>Actinorhabdospora filicis NBRC 111898.</title>
        <authorList>
            <person name="Ichikawa N."/>
            <person name="Sato H."/>
            <person name="Tonouchi N."/>
        </authorList>
    </citation>
    <scope>NUCLEOTIDE SEQUENCE</scope>
    <source>
        <strain evidence="8">NBRC 111898</strain>
    </source>
</reference>
<evidence type="ECO:0000256" key="7">
    <source>
        <dbReference type="RuleBase" id="RU000461"/>
    </source>
</evidence>
<dbReference type="GO" id="GO:0016705">
    <property type="term" value="F:oxidoreductase activity, acting on paired donors, with incorporation or reduction of molecular oxygen"/>
    <property type="evidence" value="ECO:0007669"/>
    <property type="project" value="InterPro"/>
</dbReference>
<keyword evidence="6 7" id="KW-0503">Monooxygenase</keyword>
<proteinExistence type="inferred from homology"/>
<keyword evidence="4 7" id="KW-0560">Oxidoreductase</keyword>
<dbReference type="PRINTS" id="PR00385">
    <property type="entry name" value="P450"/>
</dbReference>
<evidence type="ECO:0000256" key="6">
    <source>
        <dbReference type="ARBA" id="ARBA00023033"/>
    </source>
</evidence>
<dbReference type="InterPro" id="IPR001128">
    <property type="entry name" value="Cyt_P450"/>
</dbReference>
<keyword evidence="2 7" id="KW-0349">Heme</keyword>
<dbReference type="PRINTS" id="PR00359">
    <property type="entry name" value="BP450"/>
</dbReference>
<dbReference type="SUPFAM" id="SSF48264">
    <property type="entry name" value="Cytochrome P450"/>
    <property type="match status" value="1"/>
</dbReference>